<dbReference type="Gene3D" id="3.40.50.1240">
    <property type="entry name" value="Phosphoglycerate mutase-like"/>
    <property type="match status" value="1"/>
</dbReference>
<dbReference type="PROSITE" id="PS51257">
    <property type="entry name" value="PROKAR_LIPOPROTEIN"/>
    <property type="match status" value="1"/>
</dbReference>
<gene>
    <name evidence="2" type="ORF">I2H31_05375</name>
</gene>
<dbReference type="Pfam" id="PF00300">
    <property type="entry name" value="His_Phos_1"/>
    <property type="match status" value="1"/>
</dbReference>
<reference evidence="2 3" key="1">
    <citation type="submission" date="2020-11" db="EMBL/GenBank/DDBJ databases">
        <authorList>
            <person name="Kim M.K."/>
        </authorList>
    </citation>
    <scope>NUCLEOTIDE SEQUENCE [LARGE SCALE GENOMIC DNA]</scope>
    <source>
        <strain evidence="2 3">BT662</strain>
    </source>
</reference>
<evidence type="ECO:0000313" key="3">
    <source>
        <dbReference type="Proteomes" id="UP000618931"/>
    </source>
</evidence>
<feature type="signal peptide" evidence="1">
    <location>
        <begin position="1"/>
        <end position="19"/>
    </location>
</feature>
<comment type="caution">
    <text evidence="2">The sequence shown here is derived from an EMBL/GenBank/DDBJ whole genome shotgun (WGS) entry which is preliminary data.</text>
</comment>
<keyword evidence="3" id="KW-1185">Reference proteome</keyword>
<evidence type="ECO:0000256" key="1">
    <source>
        <dbReference type="SAM" id="SignalP"/>
    </source>
</evidence>
<accession>A0ABS0I0Q2</accession>
<dbReference type="SUPFAM" id="SSF53254">
    <property type="entry name" value="Phosphoglycerate mutase-like"/>
    <property type="match status" value="1"/>
</dbReference>
<dbReference type="Proteomes" id="UP000618931">
    <property type="component" value="Unassembled WGS sequence"/>
</dbReference>
<keyword evidence="1" id="KW-0732">Signal</keyword>
<organism evidence="2 3">
    <name type="scientific">Hymenobacter ruricola</name>
    <dbReference type="NCBI Taxonomy" id="2791023"/>
    <lineage>
        <taxon>Bacteria</taxon>
        <taxon>Pseudomonadati</taxon>
        <taxon>Bacteroidota</taxon>
        <taxon>Cytophagia</taxon>
        <taxon>Cytophagales</taxon>
        <taxon>Hymenobacteraceae</taxon>
        <taxon>Hymenobacter</taxon>
    </lineage>
</organism>
<dbReference type="InterPro" id="IPR029033">
    <property type="entry name" value="His_PPase_superfam"/>
</dbReference>
<sequence>MTALRLLAALFLSSALALSGCSSKKYVPPTPPVPVTTVYLVRHAEKDNASNPADPTLSVAGEARAQELSKVLAGTTPAALFTTDFKRTRATLAPLAAATGVVPQLYDALQPVTLAALIRTQYAGRTVVVVGHSNTLLPQIEALGVARPVADIAESEYNYLFKVSMADGAAPAVTVSKYGQ</sequence>
<evidence type="ECO:0000313" key="2">
    <source>
        <dbReference type="EMBL" id="MBF9220527.1"/>
    </source>
</evidence>
<protein>
    <submittedName>
        <fullName evidence="2">Histidine phosphatase family protein</fullName>
    </submittedName>
</protein>
<dbReference type="RefSeq" id="WP_196291975.1">
    <property type="nucleotide sequence ID" value="NZ_JADQDM010000002.1"/>
</dbReference>
<dbReference type="EMBL" id="JADQDM010000002">
    <property type="protein sequence ID" value="MBF9220527.1"/>
    <property type="molecule type" value="Genomic_DNA"/>
</dbReference>
<dbReference type="CDD" id="cd07067">
    <property type="entry name" value="HP_PGM_like"/>
    <property type="match status" value="1"/>
</dbReference>
<name>A0ABS0I0Q2_9BACT</name>
<proteinExistence type="predicted"/>
<dbReference type="InterPro" id="IPR013078">
    <property type="entry name" value="His_Pase_superF_clade-1"/>
</dbReference>
<feature type="chain" id="PRO_5045047546" evidence="1">
    <location>
        <begin position="20"/>
        <end position="180"/>
    </location>
</feature>